<reference evidence="1 2" key="1">
    <citation type="submission" date="2020-09" db="EMBL/GenBank/DDBJ databases">
        <title>De no assembly of potato wild relative species, Solanum commersonii.</title>
        <authorList>
            <person name="Cho K."/>
        </authorList>
    </citation>
    <scope>NUCLEOTIDE SEQUENCE [LARGE SCALE GENOMIC DNA]</scope>
    <source>
        <strain evidence="1">LZ3.2</strain>
        <tissue evidence="1">Leaf</tissue>
    </source>
</reference>
<dbReference type="EMBL" id="JACXVP010000002">
    <property type="protein sequence ID" value="KAG5623146.1"/>
    <property type="molecule type" value="Genomic_DNA"/>
</dbReference>
<evidence type="ECO:0000313" key="2">
    <source>
        <dbReference type="Proteomes" id="UP000824120"/>
    </source>
</evidence>
<comment type="caution">
    <text evidence="1">The sequence shown here is derived from an EMBL/GenBank/DDBJ whole genome shotgun (WGS) entry which is preliminary data.</text>
</comment>
<gene>
    <name evidence="1" type="ORF">H5410_008364</name>
</gene>
<name>A0A9J6AGC8_SOLCO</name>
<sequence>MRIRMNFTSFAILKTTDAHSHYHRSTRIELLKEVTIILFVKRSFYSRFILITTPYSFVQAHNTLLKQTMVIRDTSFDDLKGEIEHLKEEIKILKQNHIIYDHRLTRSKSIIAKRKNKVDNESINKKIFL</sequence>
<keyword evidence="2" id="KW-1185">Reference proteome</keyword>
<evidence type="ECO:0000313" key="1">
    <source>
        <dbReference type="EMBL" id="KAG5623146.1"/>
    </source>
</evidence>
<proteinExistence type="predicted"/>
<accession>A0A9J6AGC8</accession>
<protein>
    <submittedName>
        <fullName evidence="1">Uncharacterized protein</fullName>
    </submittedName>
</protein>
<dbReference type="Proteomes" id="UP000824120">
    <property type="component" value="Chromosome 2"/>
</dbReference>
<dbReference type="AlphaFoldDB" id="A0A9J6AGC8"/>
<organism evidence="1 2">
    <name type="scientific">Solanum commersonii</name>
    <name type="common">Commerson's wild potato</name>
    <name type="synonym">Commerson's nightshade</name>
    <dbReference type="NCBI Taxonomy" id="4109"/>
    <lineage>
        <taxon>Eukaryota</taxon>
        <taxon>Viridiplantae</taxon>
        <taxon>Streptophyta</taxon>
        <taxon>Embryophyta</taxon>
        <taxon>Tracheophyta</taxon>
        <taxon>Spermatophyta</taxon>
        <taxon>Magnoliopsida</taxon>
        <taxon>eudicotyledons</taxon>
        <taxon>Gunneridae</taxon>
        <taxon>Pentapetalae</taxon>
        <taxon>asterids</taxon>
        <taxon>lamiids</taxon>
        <taxon>Solanales</taxon>
        <taxon>Solanaceae</taxon>
        <taxon>Solanoideae</taxon>
        <taxon>Solaneae</taxon>
        <taxon>Solanum</taxon>
    </lineage>
</organism>